<keyword evidence="6" id="KW-1133">Transmembrane helix</keyword>
<accession>A0A6S8EJ73</accession>
<dbReference type="Gene3D" id="3.10.110.10">
    <property type="entry name" value="Ubiquitin Conjugating Enzyme"/>
    <property type="match status" value="1"/>
</dbReference>
<evidence type="ECO:0000256" key="1">
    <source>
        <dbReference type="ARBA" id="ARBA00022679"/>
    </source>
</evidence>
<evidence type="ECO:0000256" key="4">
    <source>
        <dbReference type="RuleBase" id="RU362109"/>
    </source>
</evidence>
<comment type="similarity">
    <text evidence="4">Belongs to the ubiquitin-conjugating enzyme family.</text>
</comment>
<dbReference type="SUPFAM" id="SSF54495">
    <property type="entry name" value="UBC-like"/>
    <property type="match status" value="1"/>
</dbReference>
<dbReference type="EMBL" id="HBIJ01019817">
    <property type="protein sequence ID" value="CAE0372187.1"/>
    <property type="molecule type" value="Transcribed_RNA"/>
</dbReference>
<evidence type="ECO:0000256" key="6">
    <source>
        <dbReference type="SAM" id="Phobius"/>
    </source>
</evidence>
<name>A0A6S8EJ73_9STRA</name>
<feature type="compositionally biased region" description="Polar residues" evidence="5">
    <location>
        <begin position="159"/>
        <end position="181"/>
    </location>
</feature>
<dbReference type="PROSITE" id="PS00183">
    <property type="entry name" value="UBC_1"/>
    <property type="match status" value="1"/>
</dbReference>
<keyword evidence="6" id="KW-0812">Transmembrane</keyword>
<dbReference type="PANTHER" id="PTHR24067">
    <property type="entry name" value="UBIQUITIN-CONJUGATING ENZYME E2"/>
    <property type="match status" value="1"/>
</dbReference>
<keyword evidence="4" id="KW-0067">ATP-binding</keyword>
<feature type="domain" description="UBC core" evidence="7">
    <location>
        <begin position="2"/>
        <end position="151"/>
    </location>
</feature>
<dbReference type="InterPro" id="IPR050113">
    <property type="entry name" value="Ub_conjugating_enzyme"/>
</dbReference>
<keyword evidence="4" id="KW-0547">Nucleotide-binding</keyword>
<evidence type="ECO:0000313" key="8">
    <source>
        <dbReference type="EMBL" id="CAE0372187.1"/>
    </source>
</evidence>
<dbReference type="EMBL" id="HBIJ01019818">
    <property type="protein sequence ID" value="CAE0372188.1"/>
    <property type="molecule type" value="Transcribed_RNA"/>
</dbReference>
<keyword evidence="1" id="KW-0808">Transferase</keyword>
<evidence type="ECO:0000259" key="7">
    <source>
        <dbReference type="PROSITE" id="PS50127"/>
    </source>
</evidence>
<reference evidence="8" key="1">
    <citation type="submission" date="2021-01" db="EMBL/GenBank/DDBJ databases">
        <authorList>
            <person name="Corre E."/>
            <person name="Pelletier E."/>
            <person name="Niang G."/>
            <person name="Scheremetjew M."/>
            <person name="Finn R."/>
            <person name="Kale V."/>
            <person name="Holt S."/>
            <person name="Cochrane G."/>
            <person name="Meng A."/>
            <person name="Brown T."/>
            <person name="Cohen L."/>
        </authorList>
    </citation>
    <scope>NUCLEOTIDE SEQUENCE</scope>
    <source>
        <strain evidence="8">CCMP1510</strain>
    </source>
</reference>
<dbReference type="SMART" id="SM00212">
    <property type="entry name" value="UBCc"/>
    <property type="match status" value="1"/>
</dbReference>
<evidence type="ECO:0000256" key="3">
    <source>
        <dbReference type="PROSITE-ProRule" id="PRU10133"/>
    </source>
</evidence>
<dbReference type="CDD" id="cd23812">
    <property type="entry name" value="UBCc_ScPEX4-like"/>
    <property type="match status" value="1"/>
</dbReference>
<dbReference type="InterPro" id="IPR000608">
    <property type="entry name" value="UBC"/>
</dbReference>
<organism evidence="8">
    <name type="scientific">Aureoumbra lagunensis</name>
    <dbReference type="NCBI Taxonomy" id="44058"/>
    <lineage>
        <taxon>Eukaryota</taxon>
        <taxon>Sar</taxon>
        <taxon>Stramenopiles</taxon>
        <taxon>Ochrophyta</taxon>
        <taxon>Pelagophyceae</taxon>
        <taxon>Pelagomonadales</taxon>
        <taxon>Aureoumbra</taxon>
    </lineage>
</organism>
<proteinExistence type="inferred from homology"/>
<keyword evidence="2 4" id="KW-0833">Ubl conjugation pathway</keyword>
<evidence type="ECO:0000313" key="9">
    <source>
        <dbReference type="EMBL" id="CAE0372188.1"/>
    </source>
</evidence>
<feature type="transmembrane region" description="Helical" evidence="6">
    <location>
        <begin position="190"/>
        <end position="208"/>
    </location>
</feature>
<evidence type="ECO:0000256" key="5">
    <source>
        <dbReference type="SAM" id="MobiDB-lite"/>
    </source>
</evidence>
<dbReference type="AlphaFoldDB" id="A0A6S8EJ73"/>
<dbReference type="GO" id="GO:0005524">
    <property type="term" value="F:ATP binding"/>
    <property type="evidence" value="ECO:0007669"/>
    <property type="project" value="UniProtKB-UniRule"/>
</dbReference>
<feature type="active site" description="Glycyl thioester intermediate" evidence="3">
    <location>
        <position position="88"/>
    </location>
</feature>
<protein>
    <recommendedName>
        <fullName evidence="7">UBC core domain-containing protein</fullName>
    </recommendedName>
</protein>
<dbReference type="GO" id="GO:0016740">
    <property type="term" value="F:transferase activity"/>
    <property type="evidence" value="ECO:0007669"/>
    <property type="project" value="UniProtKB-KW"/>
</dbReference>
<gene>
    <name evidence="8" type="ORF">ALAG00032_LOCUS12970</name>
    <name evidence="9" type="ORF">ALAG00032_LOCUS12971</name>
</gene>
<feature type="region of interest" description="Disordered" evidence="5">
    <location>
        <begin position="155"/>
        <end position="181"/>
    </location>
</feature>
<sequence length="210" mass="23603">MSAYRRLRKELVEIERGGYDADVVLVPDPENLLVWRAFLRGPDDTSFSDGVFELEIKATPEYPMVPPTAKFITRIFHPNVHEKTGEVCLDVLKSEWSPAWTLASATLAIRSILAHPNAESPLNCDAGNLLRAGDCDTFNKTVRKYVSNYALKNMPQRGGEQTRQKSNALQDQQQHTSSGRGQIVDTSSSFSSWFVFSFLLAIAIYFIFPQ</sequence>
<dbReference type="PROSITE" id="PS50127">
    <property type="entry name" value="UBC_2"/>
    <property type="match status" value="1"/>
</dbReference>
<keyword evidence="6" id="KW-0472">Membrane</keyword>
<dbReference type="InterPro" id="IPR023313">
    <property type="entry name" value="UBQ-conjugating_AS"/>
</dbReference>
<dbReference type="Pfam" id="PF00179">
    <property type="entry name" value="UQ_con"/>
    <property type="match status" value="1"/>
</dbReference>
<dbReference type="InterPro" id="IPR016135">
    <property type="entry name" value="UBQ-conjugating_enzyme/RWD"/>
</dbReference>
<evidence type="ECO:0000256" key="2">
    <source>
        <dbReference type="ARBA" id="ARBA00022786"/>
    </source>
</evidence>